<evidence type="ECO:0000313" key="2">
    <source>
        <dbReference type="Proteomes" id="UP001066276"/>
    </source>
</evidence>
<name>A0AAV7NV35_PLEWA</name>
<proteinExistence type="predicted"/>
<dbReference type="Proteomes" id="UP001066276">
    <property type="component" value="Chromosome 8"/>
</dbReference>
<gene>
    <name evidence="1" type="ORF">NDU88_007041</name>
</gene>
<organism evidence="1 2">
    <name type="scientific">Pleurodeles waltl</name>
    <name type="common">Iberian ribbed newt</name>
    <dbReference type="NCBI Taxonomy" id="8319"/>
    <lineage>
        <taxon>Eukaryota</taxon>
        <taxon>Metazoa</taxon>
        <taxon>Chordata</taxon>
        <taxon>Craniata</taxon>
        <taxon>Vertebrata</taxon>
        <taxon>Euteleostomi</taxon>
        <taxon>Amphibia</taxon>
        <taxon>Batrachia</taxon>
        <taxon>Caudata</taxon>
        <taxon>Salamandroidea</taxon>
        <taxon>Salamandridae</taxon>
        <taxon>Pleurodelinae</taxon>
        <taxon>Pleurodeles</taxon>
    </lineage>
</organism>
<dbReference type="EMBL" id="JANPWB010000012">
    <property type="protein sequence ID" value="KAJ1118854.1"/>
    <property type="molecule type" value="Genomic_DNA"/>
</dbReference>
<reference evidence="1" key="1">
    <citation type="journal article" date="2022" name="bioRxiv">
        <title>Sequencing and chromosome-scale assembly of the giantPleurodeles waltlgenome.</title>
        <authorList>
            <person name="Brown T."/>
            <person name="Elewa A."/>
            <person name="Iarovenko S."/>
            <person name="Subramanian E."/>
            <person name="Araus A.J."/>
            <person name="Petzold A."/>
            <person name="Susuki M."/>
            <person name="Suzuki K.-i.T."/>
            <person name="Hayashi T."/>
            <person name="Toyoda A."/>
            <person name="Oliveira C."/>
            <person name="Osipova E."/>
            <person name="Leigh N.D."/>
            <person name="Simon A."/>
            <person name="Yun M.H."/>
        </authorList>
    </citation>
    <scope>NUCLEOTIDE SEQUENCE</scope>
    <source>
        <strain evidence="1">20211129_DDA</strain>
        <tissue evidence="1">Liver</tissue>
    </source>
</reference>
<keyword evidence="2" id="KW-1185">Reference proteome</keyword>
<accession>A0AAV7NV35</accession>
<sequence>MVHSEVQLLLSVNKLLAEFGTDRQTKYDALYDEHTDHFPFSFRTAEDAGMLNSNDRCYERVLLGTGVPLERLFWSSSCLNTRRAHQRARELHSEASESS</sequence>
<evidence type="ECO:0000313" key="1">
    <source>
        <dbReference type="EMBL" id="KAJ1118854.1"/>
    </source>
</evidence>
<dbReference type="AlphaFoldDB" id="A0AAV7NV35"/>
<comment type="caution">
    <text evidence="1">The sequence shown here is derived from an EMBL/GenBank/DDBJ whole genome shotgun (WGS) entry which is preliminary data.</text>
</comment>
<protein>
    <submittedName>
        <fullName evidence="1">Uncharacterized protein</fullName>
    </submittedName>
</protein>